<dbReference type="PANTHER" id="PTHR43796">
    <property type="entry name" value="CARBOXYNORSPERMIDINE SYNTHASE"/>
    <property type="match status" value="1"/>
</dbReference>
<evidence type="ECO:0000259" key="1">
    <source>
        <dbReference type="Pfam" id="PF03435"/>
    </source>
</evidence>
<dbReference type="InterPro" id="IPR036291">
    <property type="entry name" value="NAD(P)-bd_dom_sf"/>
</dbReference>
<evidence type="ECO:0000313" key="3">
    <source>
        <dbReference type="Proteomes" id="UP000481033"/>
    </source>
</evidence>
<dbReference type="RefSeq" id="WP_163702337.1">
    <property type="nucleotide sequence ID" value="NZ_QXHD01000004.1"/>
</dbReference>
<accession>A0A6M0RUI0</accession>
<dbReference type="EMBL" id="QXHD01000004">
    <property type="protein sequence ID" value="NEZ59402.1"/>
    <property type="molecule type" value="Genomic_DNA"/>
</dbReference>
<comment type="caution">
    <text evidence="2">The sequence shown here is derived from an EMBL/GenBank/DDBJ whole genome shotgun (WGS) entry which is preliminary data.</text>
</comment>
<reference evidence="2 3" key="1">
    <citation type="journal article" date="2020" name="Microb. Ecol.">
        <title>Ecogenomics of the Marine Benthic Filamentous Cyanobacterium Adonisia.</title>
        <authorList>
            <person name="Walter J.M."/>
            <person name="Coutinho F.H."/>
            <person name="Leomil L."/>
            <person name="Hargreaves P.I."/>
            <person name="Campeao M.E."/>
            <person name="Vieira V.V."/>
            <person name="Silva B.S."/>
            <person name="Fistarol G.O."/>
            <person name="Salomon P.S."/>
            <person name="Sawabe T."/>
            <person name="Mino S."/>
            <person name="Hosokawa M."/>
            <person name="Miyashita H."/>
            <person name="Maruyama F."/>
            <person name="van Verk M.C."/>
            <person name="Dutilh B.E."/>
            <person name="Thompson C.C."/>
            <person name="Thompson F.L."/>
        </authorList>
    </citation>
    <scope>NUCLEOTIDE SEQUENCE [LARGE SCALE GENOMIC DNA]</scope>
    <source>
        <strain evidence="2 3">CCMR0081</strain>
    </source>
</reference>
<organism evidence="2 3">
    <name type="scientific">Adonisia turfae CCMR0081</name>
    <dbReference type="NCBI Taxonomy" id="2292702"/>
    <lineage>
        <taxon>Bacteria</taxon>
        <taxon>Bacillati</taxon>
        <taxon>Cyanobacteriota</taxon>
        <taxon>Adonisia</taxon>
        <taxon>Adonisia turfae</taxon>
    </lineage>
</organism>
<proteinExistence type="predicted"/>
<feature type="domain" description="Saccharopine dehydrogenase NADP binding" evidence="1">
    <location>
        <begin position="5"/>
        <end position="123"/>
    </location>
</feature>
<dbReference type="AlphaFoldDB" id="A0A6M0RUI0"/>
<dbReference type="PANTHER" id="PTHR43796:SF2">
    <property type="entry name" value="CARBOXYNORSPERMIDINE SYNTHASE"/>
    <property type="match status" value="1"/>
</dbReference>
<sequence>MAQRVLIIGGSGRIGRSVAADLLRHTDVEMTLTGRRAQAAFSLEPRQRYQSLHLEDKVRVRDAISSHDLVIHCAGPFRPRDFHILSQCIEQKVPYIDVADSPDYVSKALAFREVAKVAGVTCIVSTGVFPGISNGMVRQGIEQLEKAQHAHLSYLVAGSGGAGVTVMRTTFIELQTPFAAKVDGQQRLIQPYSEREVLPFPAPYNQGAGVYWFNTVEALTLAQSFPQLNTVITKFGSLPDIYNHLTSLMTLMPSTWLKQPAITEFLSQVSYAMTQVTDRFSGTGIAMRLALRGQSHGQAATYLATTTHPDTAAAAGYGTGSVAQLILSGQLSLPGVWPVERALPTSLFKETLAERGVTVHSTLCLDENLSR</sequence>
<dbReference type="Proteomes" id="UP000481033">
    <property type="component" value="Unassembled WGS sequence"/>
</dbReference>
<dbReference type="InterPro" id="IPR005097">
    <property type="entry name" value="Sacchrp_dh_NADP-bd"/>
</dbReference>
<dbReference type="Pfam" id="PF03435">
    <property type="entry name" value="Sacchrp_dh_NADP"/>
    <property type="match status" value="1"/>
</dbReference>
<dbReference type="Gene3D" id="3.40.50.720">
    <property type="entry name" value="NAD(P)-binding Rossmann-like Domain"/>
    <property type="match status" value="1"/>
</dbReference>
<gene>
    <name evidence="2" type="ORF">DXZ20_27905</name>
</gene>
<dbReference type="SUPFAM" id="SSF51735">
    <property type="entry name" value="NAD(P)-binding Rossmann-fold domains"/>
    <property type="match status" value="1"/>
</dbReference>
<evidence type="ECO:0000313" key="2">
    <source>
        <dbReference type="EMBL" id="NEZ59402.1"/>
    </source>
</evidence>
<dbReference type="Gene3D" id="3.30.360.10">
    <property type="entry name" value="Dihydrodipicolinate Reductase, domain 2"/>
    <property type="match status" value="1"/>
</dbReference>
<name>A0A6M0RUI0_9CYAN</name>
<keyword evidence="3" id="KW-1185">Reference proteome</keyword>
<protein>
    <submittedName>
        <fullName evidence="2">NAD-dependent epimerase/dehydratase family protein</fullName>
    </submittedName>
</protein>